<reference evidence="1" key="1">
    <citation type="journal article" date="2021" name="Proc. Natl. Acad. Sci. U.S.A.">
        <title>A Catalog of Tens of Thousands of Viruses from Human Metagenomes Reveals Hidden Associations with Chronic Diseases.</title>
        <authorList>
            <person name="Tisza M.J."/>
            <person name="Buck C.B."/>
        </authorList>
    </citation>
    <scope>NUCLEOTIDE SEQUENCE</scope>
    <source>
        <strain evidence="1">CtQV19</strain>
    </source>
</reference>
<protein>
    <submittedName>
        <fullName evidence="1">Uncharacterized protein</fullName>
    </submittedName>
</protein>
<organism evidence="1">
    <name type="scientific">Myoviridae sp. ctQV19</name>
    <dbReference type="NCBI Taxonomy" id="2827607"/>
    <lineage>
        <taxon>Viruses</taxon>
        <taxon>Duplodnaviria</taxon>
        <taxon>Heunggongvirae</taxon>
        <taxon>Uroviricota</taxon>
        <taxon>Caudoviricetes</taxon>
    </lineage>
</organism>
<proteinExistence type="predicted"/>
<sequence length="107" mass="12874">MIDIDFINILRLDSCFKFLSLQERIHLHQGGMSERYFSELPKSIRDKITKMDAVLKMLDWEVPGFSLLREDEDAHRYWVFKSKKGELSTAEYAKMYQEKFNQFKQMI</sequence>
<accession>A0A8S5RSL6</accession>
<evidence type="ECO:0000313" key="1">
    <source>
        <dbReference type="EMBL" id="DAE92496.1"/>
    </source>
</evidence>
<dbReference type="EMBL" id="BK057801">
    <property type="protein sequence ID" value="DAE92496.1"/>
    <property type="molecule type" value="Genomic_DNA"/>
</dbReference>
<name>A0A8S5RSL6_9CAUD</name>